<gene>
    <name evidence="2" type="primary">Dsec\GM15470</name>
    <name evidence="2" type="ORF">Dsec_GM15470</name>
</gene>
<evidence type="ECO:0000313" key="3">
    <source>
        <dbReference type="Proteomes" id="UP000001292"/>
    </source>
</evidence>
<dbReference type="EMBL" id="CH480818">
    <property type="protein sequence ID" value="EDW51725.1"/>
    <property type="molecule type" value="Genomic_DNA"/>
</dbReference>
<organism evidence="3">
    <name type="scientific">Drosophila sechellia</name>
    <name type="common">Fruit fly</name>
    <dbReference type="NCBI Taxonomy" id="7238"/>
    <lineage>
        <taxon>Eukaryota</taxon>
        <taxon>Metazoa</taxon>
        <taxon>Ecdysozoa</taxon>
        <taxon>Arthropoda</taxon>
        <taxon>Hexapoda</taxon>
        <taxon>Insecta</taxon>
        <taxon>Pterygota</taxon>
        <taxon>Neoptera</taxon>
        <taxon>Endopterygota</taxon>
        <taxon>Diptera</taxon>
        <taxon>Brachycera</taxon>
        <taxon>Muscomorpha</taxon>
        <taxon>Ephydroidea</taxon>
        <taxon>Drosophilidae</taxon>
        <taxon>Drosophila</taxon>
        <taxon>Sophophora</taxon>
    </lineage>
</organism>
<accession>B4HXE5</accession>
<keyword evidence="3" id="KW-1185">Reference proteome</keyword>
<sequence>MVSSAMRRQQLPFFPVHHPPPNPHPHAHSGPPQPIAHCPGFVSAKYLSGIAIAVVMLTPQAK</sequence>
<evidence type="ECO:0000313" key="2">
    <source>
        <dbReference type="EMBL" id="EDW51725.1"/>
    </source>
</evidence>
<dbReference type="Proteomes" id="UP000001292">
    <property type="component" value="Unassembled WGS sequence"/>
</dbReference>
<proteinExistence type="predicted"/>
<dbReference type="HOGENOM" id="CLU_2906477_0_0_1"/>
<evidence type="ECO:0000256" key="1">
    <source>
        <dbReference type="SAM" id="MobiDB-lite"/>
    </source>
</evidence>
<feature type="region of interest" description="Disordered" evidence="1">
    <location>
        <begin position="1"/>
        <end position="34"/>
    </location>
</feature>
<dbReference type="AlphaFoldDB" id="B4HXE5"/>
<reference evidence="2 3" key="1">
    <citation type="journal article" date="2007" name="Nature">
        <title>Evolution of genes and genomes on the Drosophila phylogeny.</title>
        <authorList>
            <consortium name="Drosophila 12 Genomes Consortium"/>
            <person name="Clark A.G."/>
            <person name="Eisen M.B."/>
            <person name="Smith D.R."/>
            <person name="Bergman C.M."/>
            <person name="Oliver B."/>
            <person name="Markow T.A."/>
            <person name="Kaufman T.C."/>
            <person name="Kellis M."/>
            <person name="Gelbart W."/>
            <person name="Iyer V.N."/>
            <person name="Pollard D.A."/>
            <person name="Sackton T.B."/>
            <person name="Larracuente A.M."/>
            <person name="Singh N.D."/>
            <person name="Abad J.P."/>
            <person name="Abt D.N."/>
            <person name="Adryan B."/>
            <person name="Aguade M."/>
            <person name="Akashi H."/>
            <person name="Anderson W.W."/>
            <person name="Aquadro C.F."/>
            <person name="Ardell D.H."/>
            <person name="Arguello R."/>
            <person name="Artieri C.G."/>
            <person name="Barbash D.A."/>
            <person name="Barker D."/>
            <person name="Barsanti P."/>
            <person name="Batterham P."/>
            <person name="Batzoglou S."/>
            <person name="Begun D."/>
            <person name="Bhutkar A."/>
            <person name="Blanco E."/>
            <person name="Bosak S.A."/>
            <person name="Bradley R.K."/>
            <person name="Brand A.D."/>
            <person name="Brent M.R."/>
            <person name="Brooks A.N."/>
            <person name="Brown R.H."/>
            <person name="Butlin R.K."/>
            <person name="Caggese C."/>
            <person name="Calvi B.R."/>
            <person name="Bernardo de Carvalho A."/>
            <person name="Caspi A."/>
            <person name="Castrezana S."/>
            <person name="Celniker S.E."/>
            <person name="Chang J.L."/>
            <person name="Chapple C."/>
            <person name="Chatterji S."/>
            <person name="Chinwalla A."/>
            <person name="Civetta A."/>
            <person name="Clifton S.W."/>
            <person name="Comeron J.M."/>
            <person name="Costello J.C."/>
            <person name="Coyne J.A."/>
            <person name="Daub J."/>
            <person name="David R.G."/>
            <person name="Delcher A.L."/>
            <person name="Delehaunty K."/>
            <person name="Do C.B."/>
            <person name="Ebling H."/>
            <person name="Edwards K."/>
            <person name="Eickbush T."/>
            <person name="Evans J.D."/>
            <person name="Filipski A."/>
            <person name="Findeiss S."/>
            <person name="Freyhult E."/>
            <person name="Fulton L."/>
            <person name="Fulton R."/>
            <person name="Garcia A.C."/>
            <person name="Gardiner A."/>
            <person name="Garfield D.A."/>
            <person name="Garvin B.E."/>
            <person name="Gibson G."/>
            <person name="Gilbert D."/>
            <person name="Gnerre S."/>
            <person name="Godfrey J."/>
            <person name="Good R."/>
            <person name="Gotea V."/>
            <person name="Gravely B."/>
            <person name="Greenberg A.J."/>
            <person name="Griffiths-Jones S."/>
            <person name="Gross S."/>
            <person name="Guigo R."/>
            <person name="Gustafson E.A."/>
            <person name="Haerty W."/>
            <person name="Hahn M.W."/>
            <person name="Halligan D.L."/>
            <person name="Halpern A.L."/>
            <person name="Halter G.M."/>
            <person name="Han M.V."/>
            <person name="Heger A."/>
            <person name="Hillier L."/>
            <person name="Hinrichs A.S."/>
            <person name="Holmes I."/>
            <person name="Hoskins R.A."/>
            <person name="Hubisz M.J."/>
            <person name="Hultmark D."/>
            <person name="Huntley M.A."/>
            <person name="Jaffe D.B."/>
            <person name="Jagadeeshan S."/>
            <person name="Jeck W.R."/>
            <person name="Johnson J."/>
            <person name="Jones C.D."/>
            <person name="Jordan W.C."/>
            <person name="Karpen G.H."/>
            <person name="Kataoka E."/>
            <person name="Keightley P.D."/>
            <person name="Kheradpour P."/>
            <person name="Kirkness E.F."/>
            <person name="Koerich L.B."/>
            <person name="Kristiansen K."/>
            <person name="Kudrna D."/>
            <person name="Kulathinal R.J."/>
            <person name="Kumar S."/>
            <person name="Kwok R."/>
            <person name="Lander E."/>
            <person name="Langley C.H."/>
            <person name="Lapoint R."/>
            <person name="Lazzaro B.P."/>
            <person name="Lee S.J."/>
            <person name="Levesque L."/>
            <person name="Li R."/>
            <person name="Lin C.F."/>
            <person name="Lin M.F."/>
            <person name="Lindblad-Toh K."/>
            <person name="Llopart A."/>
            <person name="Long M."/>
            <person name="Low L."/>
            <person name="Lozovsky E."/>
            <person name="Lu J."/>
            <person name="Luo M."/>
            <person name="Machado C.A."/>
            <person name="Makalowski W."/>
            <person name="Marzo M."/>
            <person name="Matsuda M."/>
            <person name="Matzkin L."/>
            <person name="McAllister B."/>
            <person name="McBride C.S."/>
            <person name="McKernan B."/>
            <person name="McKernan K."/>
            <person name="Mendez-Lago M."/>
            <person name="Minx P."/>
            <person name="Mollenhauer M.U."/>
            <person name="Montooth K."/>
            <person name="Mount S.M."/>
            <person name="Mu X."/>
            <person name="Myers E."/>
            <person name="Negre B."/>
            <person name="Newfeld S."/>
            <person name="Nielsen R."/>
            <person name="Noor M.A."/>
            <person name="O'Grady P."/>
            <person name="Pachter L."/>
            <person name="Papaceit M."/>
            <person name="Parisi M.J."/>
            <person name="Parisi M."/>
            <person name="Parts L."/>
            <person name="Pedersen J.S."/>
            <person name="Pesole G."/>
            <person name="Phillippy A.M."/>
            <person name="Ponting C.P."/>
            <person name="Pop M."/>
            <person name="Porcelli D."/>
            <person name="Powell J.R."/>
            <person name="Prohaska S."/>
            <person name="Pruitt K."/>
            <person name="Puig M."/>
            <person name="Quesneville H."/>
            <person name="Ram K.R."/>
            <person name="Rand D."/>
            <person name="Rasmussen M.D."/>
            <person name="Reed L.K."/>
            <person name="Reenan R."/>
            <person name="Reily A."/>
            <person name="Remington K.A."/>
            <person name="Rieger T.T."/>
            <person name="Ritchie M.G."/>
            <person name="Robin C."/>
            <person name="Rogers Y.H."/>
            <person name="Rohde C."/>
            <person name="Rozas J."/>
            <person name="Rubenfield M.J."/>
            <person name="Ruiz A."/>
            <person name="Russo S."/>
            <person name="Salzberg S.L."/>
            <person name="Sanchez-Gracia A."/>
            <person name="Saranga D.J."/>
            <person name="Sato H."/>
            <person name="Schaeffer S.W."/>
            <person name="Schatz M.C."/>
            <person name="Schlenke T."/>
            <person name="Schwartz R."/>
            <person name="Segarra C."/>
            <person name="Singh R.S."/>
            <person name="Sirot L."/>
            <person name="Sirota M."/>
            <person name="Sisneros N.B."/>
            <person name="Smith C.D."/>
            <person name="Smith T.F."/>
            <person name="Spieth J."/>
            <person name="Stage D.E."/>
            <person name="Stark A."/>
            <person name="Stephan W."/>
            <person name="Strausberg R.L."/>
            <person name="Strempel S."/>
            <person name="Sturgill D."/>
            <person name="Sutton G."/>
            <person name="Sutton G.G."/>
            <person name="Tao W."/>
            <person name="Teichmann S."/>
            <person name="Tobari Y.N."/>
            <person name="Tomimura Y."/>
            <person name="Tsolas J.M."/>
            <person name="Valente V.L."/>
            <person name="Venter E."/>
            <person name="Venter J.C."/>
            <person name="Vicario S."/>
            <person name="Vieira F.G."/>
            <person name="Vilella A.J."/>
            <person name="Villasante A."/>
            <person name="Walenz B."/>
            <person name="Wang J."/>
            <person name="Wasserman M."/>
            <person name="Watts T."/>
            <person name="Wilson D."/>
            <person name="Wilson R.K."/>
            <person name="Wing R.A."/>
            <person name="Wolfner M.F."/>
            <person name="Wong A."/>
            <person name="Wong G.K."/>
            <person name="Wu C.I."/>
            <person name="Wu G."/>
            <person name="Yamamoto D."/>
            <person name="Yang H.P."/>
            <person name="Yang S.P."/>
            <person name="Yorke J.A."/>
            <person name="Yoshida K."/>
            <person name="Zdobnov E."/>
            <person name="Zhang P."/>
            <person name="Zhang Y."/>
            <person name="Zimin A.V."/>
            <person name="Baldwin J."/>
            <person name="Abdouelleil A."/>
            <person name="Abdulkadir J."/>
            <person name="Abebe A."/>
            <person name="Abera B."/>
            <person name="Abreu J."/>
            <person name="Acer S.C."/>
            <person name="Aftuck L."/>
            <person name="Alexander A."/>
            <person name="An P."/>
            <person name="Anderson E."/>
            <person name="Anderson S."/>
            <person name="Arachi H."/>
            <person name="Azer M."/>
            <person name="Bachantsang P."/>
            <person name="Barry A."/>
            <person name="Bayul T."/>
            <person name="Berlin A."/>
            <person name="Bessette D."/>
            <person name="Bloom T."/>
            <person name="Blye J."/>
            <person name="Boguslavskiy L."/>
            <person name="Bonnet C."/>
            <person name="Boukhgalter B."/>
            <person name="Bourzgui I."/>
            <person name="Brown A."/>
            <person name="Cahill P."/>
            <person name="Channer S."/>
            <person name="Cheshatsang Y."/>
            <person name="Chuda L."/>
            <person name="Citroen M."/>
            <person name="Collymore A."/>
            <person name="Cooke P."/>
            <person name="Costello M."/>
            <person name="D'Aco K."/>
            <person name="Daza R."/>
            <person name="De Haan G."/>
            <person name="DeGray S."/>
            <person name="DeMaso C."/>
            <person name="Dhargay N."/>
            <person name="Dooley K."/>
            <person name="Dooley E."/>
            <person name="Doricent M."/>
            <person name="Dorje P."/>
            <person name="Dorjee K."/>
            <person name="Dupes A."/>
            <person name="Elong R."/>
            <person name="Falk J."/>
            <person name="Farina A."/>
            <person name="Faro S."/>
            <person name="Ferguson D."/>
            <person name="Fisher S."/>
            <person name="Foley C.D."/>
            <person name="Franke A."/>
            <person name="Friedrich D."/>
            <person name="Gadbois L."/>
            <person name="Gearin G."/>
            <person name="Gearin C.R."/>
            <person name="Giannoukos G."/>
            <person name="Goode T."/>
            <person name="Graham J."/>
            <person name="Grandbois E."/>
            <person name="Grewal S."/>
            <person name="Gyaltsen K."/>
            <person name="Hafez N."/>
            <person name="Hagos B."/>
            <person name="Hall J."/>
            <person name="Henson C."/>
            <person name="Hollinger A."/>
            <person name="Honan T."/>
            <person name="Huard M.D."/>
            <person name="Hughes L."/>
            <person name="Hurhula B."/>
            <person name="Husby M.E."/>
            <person name="Kamat A."/>
            <person name="Kanga B."/>
            <person name="Kashin S."/>
            <person name="Khazanovich D."/>
            <person name="Kisner P."/>
            <person name="Lance K."/>
            <person name="Lara M."/>
            <person name="Lee W."/>
            <person name="Lennon N."/>
            <person name="Letendre F."/>
            <person name="LeVine R."/>
            <person name="Lipovsky A."/>
            <person name="Liu X."/>
            <person name="Liu J."/>
            <person name="Liu S."/>
            <person name="Lokyitsang T."/>
            <person name="Lokyitsang Y."/>
            <person name="Lubonja R."/>
            <person name="Lui A."/>
            <person name="MacDonald P."/>
            <person name="Magnisalis V."/>
            <person name="Maru K."/>
            <person name="Matthews C."/>
            <person name="McCusker W."/>
            <person name="McDonough S."/>
            <person name="Mehta T."/>
            <person name="Meldrim J."/>
            <person name="Meneus L."/>
            <person name="Mihai O."/>
            <person name="Mihalev A."/>
            <person name="Mihova T."/>
            <person name="Mittelman R."/>
            <person name="Mlenga V."/>
            <person name="Montmayeur A."/>
            <person name="Mulrain L."/>
            <person name="Navidi A."/>
            <person name="Naylor J."/>
            <person name="Negash T."/>
            <person name="Nguyen T."/>
            <person name="Nguyen N."/>
            <person name="Nicol R."/>
            <person name="Norbu C."/>
            <person name="Norbu N."/>
            <person name="Novod N."/>
            <person name="O'Neill B."/>
            <person name="Osman S."/>
            <person name="Markiewicz E."/>
            <person name="Oyono O.L."/>
            <person name="Patti C."/>
            <person name="Phunkhang P."/>
            <person name="Pierre F."/>
            <person name="Priest M."/>
            <person name="Raghuraman S."/>
            <person name="Rege F."/>
            <person name="Reyes R."/>
            <person name="Rise C."/>
            <person name="Rogov P."/>
            <person name="Ross K."/>
            <person name="Ryan E."/>
            <person name="Settipalli S."/>
            <person name="Shea T."/>
            <person name="Sherpa N."/>
            <person name="Shi L."/>
            <person name="Shih D."/>
            <person name="Sparrow T."/>
            <person name="Spaulding J."/>
            <person name="Stalker J."/>
            <person name="Stange-Thomann N."/>
            <person name="Stavropoulos S."/>
            <person name="Stone C."/>
            <person name="Strader C."/>
            <person name="Tesfaye S."/>
            <person name="Thomson T."/>
            <person name="Thoulutsang Y."/>
            <person name="Thoulutsang D."/>
            <person name="Topham K."/>
            <person name="Topping I."/>
            <person name="Tsamla T."/>
            <person name="Vassiliev H."/>
            <person name="Vo A."/>
            <person name="Wangchuk T."/>
            <person name="Wangdi T."/>
            <person name="Weiand M."/>
            <person name="Wilkinson J."/>
            <person name="Wilson A."/>
            <person name="Yadav S."/>
            <person name="Young G."/>
            <person name="Yu Q."/>
            <person name="Zembek L."/>
            <person name="Zhong D."/>
            <person name="Zimmer A."/>
            <person name="Zwirko Z."/>
            <person name="Jaffe D.B."/>
            <person name="Alvarez P."/>
            <person name="Brockman W."/>
            <person name="Butler J."/>
            <person name="Chin C."/>
            <person name="Gnerre S."/>
            <person name="Grabherr M."/>
            <person name="Kleber M."/>
            <person name="Mauceli E."/>
            <person name="MacCallum I."/>
        </authorList>
    </citation>
    <scope>NUCLEOTIDE SEQUENCE [LARGE SCALE GENOMIC DNA]</scope>
    <source>
        <strain evidence="3">Rob3c / Tucson 14021-0248.25</strain>
    </source>
</reference>
<name>B4HXE5_DROSE</name>
<protein>
    <submittedName>
        <fullName evidence="2">GM15470</fullName>
    </submittedName>
</protein>